<proteinExistence type="predicted"/>
<name>A0A7Y9FF91_9CELL</name>
<dbReference type="AlphaFoldDB" id="A0A7Y9FF91"/>
<evidence type="ECO:0000313" key="1">
    <source>
        <dbReference type="EMBL" id="GIG30847.1"/>
    </source>
</evidence>
<protein>
    <submittedName>
        <fullName evidence="2">Uncharacterized protein</fullName>
    </submittedName>
</protein>
<keyword evidence="4" id="KW-1185">Reference proteome</keyword>
<evidence type="ECO:0000313" key="3">
    <source>
        <dbReference type="Proteomes" id="UP000577956"/>
    </source>
</evidence>
<evidence type="ECO:0000313" key="2">
    <source>
        <dbReference type="EMBL" id="NYD86145.1"/>
    </source>
</evidence>
<dbReference type="Proteomes" id="UP000577956">
    <property type="component" value="Unassembled WGS sequence"/>
</dbReference>
<evidence type="ECO:0000313" key="4">
    <source>
        <dbReference type="Proteomes" id="UP000618382"/>
    </source>
</evidence>
<reference evidence="1 4" key="2">
    <citation type="submission" date="2021-01" db="EMBL/GenBank/DDBJ databases">
        <title>Whole genome shotgun sequence of Cellulomonas oligotrophica NBRC 109435.</title>
        <authorList>
            <person name="Komaki H."/>
            <person name="Tamura T."/>
        </authorList>
    </citation>
    <scope>NUCLEOTIDE SEQUENCE [LARGE SCALE GENOMIC DNA]</scope>
    <source>
        <strain evidence="1 4">NBRC 109435</strain>
    </source>
</reference>
<reference evidence="2 3" key="1">
    <citation type="submission" date="2020-07" db="EMBL/GenBank/DDBJ databases">
        <title>Sequencing the genomes of 1000 actinobacteria strains.</title>
        <authorList>
            <person name="Klenk H.-P."/>
        </authorList>
    </citation>
    <scope>NUCLEOTIDE SEQUENCE [LARGE SCALE GENOMIC DNA]</scope>
    <source>
        <strain evidence="2 3">DSM 24482</strain>
    </source>
</reference>
<organism evidence="2 3">
    <name type="scientific">Cellulomonas oligotrophica</name>
    <dbReference type="NCBI Taxonomy" id="931536"/>
    <lineage>
        <taxon>Bacteria</taxon>
        <taxon>Bacillati</taxon>
        <taxon>Actinomycetota</taxon>
        <taxon>Actinomycetes</taxon>
        <taxon>Micrococcales</taxon>
        <taxon>Cellulomonadaceae</taxon>
        <taxon>Cellulomonas</taxon>
    </lineage>
</organism>
<accession>A0A7Y9FF91</accession>
<gene>
    <name evidence="2" type="ORF">BKA21_001694</name>
    <name evidence="1" type="ORF">Col01nite_00060</name>
</gene>
<dbReference type="EMBL" id="BONN01000001">
    <property type="protein sequence ID" value="GIG30847.1"/>
    <property type="molecule type" value="Genomic_DNA"/>
</dbReference>
<comment type="caution">
    <text evidence="2">The sequence shown here is derived from an EMBL/GenBank/DDBJ whole genome shotgun (WGS) entry which is preliminary data.</text>
</comment>
<sequence length="83" mass="8570">MKAVSLPPFEVTVQAVEGVGVDGVDEVSLEFKVVGGAGPSLWFAIFKPEGASTSEACLTVDPQSGPIPLPVVAWAVSYAESHL</sequence>
<dbReference type="Proteomes" id="UP000618382">
    <property type="component" value="Unassembled WGS sequence"/>
</dbReference>
<dbReference type="EMBL" id="JACCBK010000001">
    <property type="protein sequence ID" value="NYD86145.1"/>
    <property type="molecule type" value="Genomic_DNA"/>
</dbReference>